<dbReference type="OrthoDB" id="3533814at2759"/>
<dbReference type="PANTHER" id="PTHR34502:SF4">
    <property type="entry name" value="DUF6594 DOMAIN-CONTAINING PROTEIN"/>
    <property type="match status" value="1"/>
</dbReference>
<feature type="transmembrane region" description="Helical" evidence="1">
    <location>
        <begin position="214"/>
        <end position="239"/>
    </location>
</feature>
<dbReference type="Pfam" id="PF20237">
    <property type="entry name" value="DUF6594"/>
    <property type="match status" value="1"/>
</dbReference>
<sequence>MTPRSSNEEGFERRFYGYPALAAWMAQDPENESLIFRRFNGLAARTLLHLQAQLIALESEITQQDDAAYHSREEKAHQASRNWEVLVECGSDSNRQEIKRLERLKESKEVLKEYYEIITLHSQVVEKGKPSHQALVAIREFVKGTARLDKDGYPSAVIAGEATNFLDDETDLLSLARPIEDNVLSRPLRTYWPFGKRSQVNVYDRTMIYKNSRIVQTVAALSLLLAAMLFIGAIVNLYFVQSPVAKLGLVAMYTIFFASSVALCTNAKRVEVFAATAAYAAVLVVFVSGDLGGSKRGGDLNGA</sequence>
<accession>A0A6A7BJ49</accession>
<feature type="transmembrane region" description="Helical" evidence="1">
    <location>
        <begin position="245"/>
        <end position="265"/>
    </location>
</feature>
<keyword evidence="1" id="KW-0472">Membrane</keyword>
<evidence type="ECO:0000256" key="1">
    <source>
        <dbReference type="SAM" id="Phobius"/>
    </source>
</evidence>
<dbReference type="InterPro" id="IPR046529">
    <property type="entry name" value="DUF6594"/>
</dbReference>
<dbReference type="Proteomes" id="UP000799423">
    <property type="component" value="Unassembled WGS sequence"/>
</dbReference>
<feature type="transmembrane region" description="Helical" evidence="1">
    <location>
        <begin position="272"/>
        <end position="289"/>
    </location>
</feature>
<dbReference type="EMBL" id="MU006291">
    <property type="protein sequence ID" value="KAF2855314.1"/>
    <property type="molecule type" value="Genomic_DNA"/>
</dbReference>
<keyword evidence="4" id="KW-1185">Reference proteome</keyword>
<keyword evidence="1" id="KW-0812">Transmembrane</keyword>
<gene>
    <name evidence="3" type="ORF">T440DRAFT_464591</name>
</gene>
<keyword evidence="1" id="KW-1133">Transmembrane helix</keyword>
<reference evidence="3" key="1">
    <citation type="submission" date="2020-01" db="EMBL/GenBank/DDBJ databases">
        <authorList>
            <consortium name="DOE Joint Genome Institute"/>
            <person name="Haridas S."/>
            <person name="Albert R."/>
            <person name="Binder M."/>
            <person name="Bloem J."/>
            <person name="Labutti K."/>
            <person name="Salamov A."/>
            <person name="Andreopoulos B."/>
            <person name="Baker S.E."/>
            <person name="Barry K."/>
            <person name="Bills G."/>
            <person name="Bluhm B.H."/>
            <person name="Cannon C."/>
            <person name="Castanera R."/>
            <person name="Culley D.E."/>
            <person name="Daum C."/>
            <person name="Ezra D."/>
            <person name="Gonzalez J.B."/>
            <person name="Henrissat B."/>
            <person name="Kuo A."/>
            <person name="Liang C."/>
            <person name="Lipzen A."/>
            <person name="Lutzoni F."/>
            <person name="Magnuson J."/>
            <person name="Mondo S."/>
            <person name="Nolan M."/>
            <person name="Ohm R."/>
            <person name="Pangilinan J."/>
            <person name="Park H.-J."/>
            <person name="Ramirez L."/>
            <person name="Alfaro M."/>
            <person name="Sun H."/>
            <person name="Tritt A."/>
            <person name="Yoshinaga Y."/>
            <person name="Zwiers L.-H."/>
            <person name="Turgeon B.G."/>
            <person name="Goodwin S.B."/>
            <person name="Spatafora J.W."/>
            <person name="Crous P.W."/>
            <person name="Grigoriev I.V."/>
        </authorList>
    </citation>
    <scope>NUCLEOTIDE SEQUENCE</scope>
    <source>
        <strain evidence="3">IPT5</strain>
    </source>
</reference>
<evidence type="ECO:0000259" key="2">
    <source>
        <dbReference type="Pfam" id="PF20237"/>
    </source>
</evidence>
<evidence type="ECO:0000313" key="3">
    <source>
        <dbReference type="EMBL" id="KAF2855314.1"/>
    </source>
</evidence>
<feature type="domain" description="DUF6594" evidence="2">
    <location>
        <begin position="18"/>
        <end position="284"/>
    </location>
</feature>
<name>A0A6A7BJ49_9PLEO</name>
<protein>
    <recommendedName>
        <fullName evidence="2">DUF6594 domain-containing protein</fullName>
    </recommendedName>
</protein>
<proteinExistence type="predicted"/>
<dbReference type="AlphaFoldDB" id="A0A6A7BJ49"/>
<evidence type="ECO:0000313" key="4">
    <source>
        <dbReference type="Proteomes" id="UP000799423"/>
    </source>
</evidence>
<organism evidence="3 4">
    <name type="scientific">Plenodomus tracheiphilus IPT5</name>
    <dbReference type="NCBI Taxonomy" id="1408161"/>
    <lineage>
        <taxon>Eukaryota</taxon>
        <taxon>Fungi</taxon>
        <taxon>Dikarya</taxon>
        <taxon>Ascomycota</taxon>
        <taxon>Pezizomycotina</taxon>
        <taxon>Dothideomycetes</taxon>
        <taxon>Pleosporomycetidae</taxon>
        <taxon>Pleosporales</taxon>
        <taxon>Pleosporineae</taxon>
        <taxon>Leptosphaeriaceae</taxon>
        <taxon>Plenodomus</taxon>
    </lineage>
</organism>
<dbReference type="PANTHER" id="PTHR34502">
    <property type="entry name" value="DUF6594 DOMAIN-CONTAINING PROTEIN-RELATED"/>
    <property type="match status" value="1"/>
</dbReference>